<proteinExistence type="predicted"/>
<organism evidence="1 2">
    <name type="scientific">Imperialibacter roseus</name>
    <dbReference type="NCBI Taxonomy" id="1324217"/>
    <lineage>
        <taxon>Bacteria</taxon>
        <taxon>Pseudomonadati</taxon>
        <taxon>Bacteroidota</taxon>
        <taxon>Cytophagia</taxon>
        <taxon>Cytophagales</taxon>
        <taxon>Flammeovirgaceae</taxon>
        <taxon>Imperialibacter</taxon>
    </lineage>
</organism>
<gene>
    <name evidence="1" type="ORF">RT717_28310</name>
</gene>
<dbReference type="Proteomes" id="UP001302349">
    <property type="component" value="Chromosome"/>
</dbReference>
<dbReference type="EMBL" id="CP136051">
    <property type="protein sequence ID" value="WOK06972.1"/>
    <property type="molecule type" value="Genomic_DNA"/>
</dbReference>
<reference evidence="1 2" key="1">
    <citation type="journal article" date="2023" name="Microbiol. Resour. Announc.">
        <title>Complete Genome Sequence of Imperialibacter roseus strain P4T.</title>
        <authorList>
            <person name="Tizabi D.R."/>
            <person name="Bachvaroff T."/>
            <person name="Hill R.T."/>
        </authorList>
    </citation>
    <scope>NUCLEOTIDE SEQUENCE [LARGE SCALE GENOMIC DNA]</scope>
    <source>
        <strain evidence="1 2">P4T</strain>
    </source>
</reference>
<evidence type="ECO:0000313" key="2">
    <source>
        <dbReference type="Proteomes" id="UP001302349"/>
    </source>
</evidence>
<sequence>MPRVSPRVEITLLIVACQAHIAETVLGPGWASTSVNAGTFRTNSVGSDKDRQLAAYHDSTGDVVLAKRLKRSRSNAC</sequence>
<accession>A0ABZ0IR54</accession>
<evidence type="ECO:0008006" key="3">
    <source>
        <dbReference type="Google" id="ProtNLM"/>
    </source>
</evidence>
<dbReference type="RefSeq" id="WP_317489663.1">
    <property type="nucleotide sequence ID" value="NZ_CP136051.1"/>
</dbReference>
<protein>
    <recommendedName>
        <fullName evidence="3">Secreted protein</fullName>
    </recommendedName>
</protein>
<evidence type="ECO:0000313" key="1">
    <source>
        <dbReference type="EMBL" id="WOK06972.1"/>
    </source>
</evidence>
<name>A0ABZ0IR54_9BACT</name>
<keyword evidence="2" id="KW-1185">Reference proteome</keyword>